<dbReference type="OMA" id="VLFGMYS"/>
<keyword evidence="4 9" id="KW-0812">Transmembrane</keyword>
<dbReference type="PROSITE" id="PS51257">
    <property type="entry name" value="PROKAR_LIPOPROTEIN"/>
    <property type="match status" value="1"/>
</dbReference>
<keyword evidence="5 10" id="KW-0732">Signal</keyword>
<dbReference type="STRING" id="425265.A8Q3M1"/>
<dbReference type="InterPro" id="IPR036249">
    <property type="entry name" value="Thioredoxin-like_sf"/>
</dbReference>
<dbReference type="GO" id="GO:0018279">
    <property type="term" value="P:protein N-linked glycosylation via asparagine"/>
    <property type="evidence" value="ECO:0007669"/>
    <property type="project" value="TreeGrafter"/>
</dbReference>
<accession>A8Q3M1</accession>
<keyword evidence="7 9" id="KW-1133">Transmembrane helix</keyword>
<gene>
    <name evidence="11" type="ORF">MGL_2445</name>
</gene>
<dbReference type="Proteomes" id="UP000008837">
    <property type="component" value="Unassembled WGS sequence"/>
</dbReference>
<evidence type="ECO:0000256" key="4">
    <source>
        <dbReference type="ARBA" id="ARBA00022692"/>
    </source>
</evidence>
<evidence type="ECO:0000256" key="8">
    <source>
        <dbReference type="ARBA" id="ARBA00023136"/>
    </source>
</evidence>
<feature type="chain" id="PRO_5002727196" evidence="10">
    <location>
        <begin position="24"/>
        <end position="330"/>
    </location>
</feature>
<dbReference type="KEGG" id="mgl:MGL_2445"/>
<dbReference type="RefSeq" id="XP_001730649.1">
    <property type="nucleotide sequence ID" value="XM_001730597.1"/>
</dbReference>
<evidence type="ECO:0000313" key="11">
    <source>
        <dbReference type="EMBL" id="EDP43435.1"/>
    </source>
</evidence>
<comment type="similarity">
    <text evidence="3">Belongs to the OST3/OST6 family.</text>
</comment>
<evidence type="ECO:0000256" key="5">
    <source>
        <dbReference type="ARBA" id="ARBA00022729"/>
    </source>
</evidence>
<comment type="subcellular location">
    <subcellularLocation>
        <location evidence="2">Endoplasmic reticulum membrane</location>
        <topology evidence="2">Multi-pass membrane protein</topology>
    </subcellularLocation>
</comment>
<evidence type="ECO:0000256" key="10">
    <source>
        <dbReference type="SAM" id="SignalP"/>
    </source>
</evidence>
<dbReference type="PANTHER" id="PTHR12692">
    <property type="entry name" value="DOLICHYL-DIPHOSPHOOLIGOSACCHARIDE--PROTEIN GLYCOSYLTRANSFERASE-RELATED"/>
    <property type="match status" value="1"/>
</dbReference>
<keyword evidence="8 9" id="KW-0472">Membrane</keyword>
<dbReference type="Gene3D" id="3.40.30.10">
    <property type="entry name" value="Glutaredoxin"/>
    <property type="match status" value="1"/>
</dbReference>
<feature type="transmembrane region" description="Helical" evidence="9">
    <location>
        <begin position="209"/>
        <end position="228"/>
    </location>
</feature>
<organism evidence="11 12">
    <name type="scientific">Malassezia globosa (strain ATCC MYA-4612 / CBS 7966)</name>
    <name type="common">Dandruff-associated fungus</name>
    <dbReference type="NCBI Taxonomy" id="425265"/>
    <lineage>
        <taxon>Eukaryota</taxon>
        <taxon>Fungi</taxon>
        <taxon>Dikarya</taxon>
        <taxon>Basidiomycota</taxon>
        <taxon>Ustilaginomycotina</taxon>
        <taxon>Malasseziomycetes</taxon>
        <taxon>Malasseziales</taxon>
        <taxon>Malasseziaceae</taxon>
        <taxon>Malassezia</taxon>
    </lineage>
</organism>
<dbReference type="VEuPathDB" id="FungiDB:MGL_2445"/>
<dbReference type="OrthoDB" id="67566at2759"/>
<evidence type="ECO:0000313" key="12">
    <source>
        <dbReference type="Proteomes" id="UP000008837"/>
    </source>
</evidence>
<evidence type="ECO:0000256" key="7">
    <source>
        <dbReference type="ARBA" id="ARBA00022989"/>
    </source>
</evidence>
<feature type="signal peptide" evidence="10">
    <location>
        <begin position="1"/>
        <end position="23"/>
    </location>
</feature>
<feature type="transmembrane region" description="Helical" evidence="9">
    <location>
        <begin position="179"/>
        <end position="197"/>
    </location>
</feature>
<keyword evidence="6" id="KW-0256">Endoplasmic reticulum</keyword>
<feature type="transmembrane region" description="Helical" evidence="9">
    <location>
        <begin position="287"/>
        <end position="307"/>
    </location>
</feature>
<dbReference type="AlphaFoldDB" id="A8Q3M1"/>
<reference evidence="11 12" key="1">
    <citation type="journal article" date="2007" name="Proc. Natl. Acad. Sci. U.S.A.">
        <title>Dandruff-associated Malassezia genomes reveal convergent and divergent virulence traits shared with plant and human fungal pathogens.</title>
        <authorList>
            <person name="Xu J."/>
            <person name="Saunders C.W."/>
            <person name="Hu P."/>
            <person name="Grant R.A."/>
            <person name="Boekhout T."/>
            <person name="Kuramae E.E."/>
            <person name="Kronstad J.W."/>
            <person name="Deangelis Y.M."/>
            <person name="Reeder N.L."/>
            <person name="Johnstone K.R."/>
            <person name="Leland M."/>
            <person name="Fieno A.M."/>
            <person name="Begley W.M."/>
            <person name="Sun Y."/>
            <person name="Lacey M.P."/>
            <person name="Chaudhary T."/>
            <person name="Keough T."/>
            <person name="Chu L."/>
            <person name="Sears R."/>
            <person name="Yuan B."/>
            <person name="Dawson T.L.Jr."/>
        </authorList>
    </citation>
    <scope>NUCLEOTIDE SEQUENCE [LARGE SCALE GENOMIC DNA]</scope>
    <source>
        <strain evidence="12">ATCC MYA-4612 / CBS 7966</strain>
    </source>
</reference>
<evidence type="ECO:0000256" key="6">
    <source>
        <dbReference type="ARBA" id="ARBA00022824"/>
    </source>
</evidence>
<dbReference type="PANTHER" id="PTHR12692:SF0">
    <property type="entry name" value="GH11935P"/>
    <property type="match status" value="1"/>
</dbReference>
<evidence type="ECO:0000256" key="1">
    <source>
        <dbReference type="ARBA" id="ARBA00002791"/>
    </source>
</evidence>
<dbReference type="Pfam" id="PF04756">
    <property type="entry name" value="OST3_OST6"/>
    <property type="match status" value="1"/>
</dbReference>
<proteinExistence type="inferred from homology"/>
<name>A8Q3M1_MALGO</name>
<sequence length="330" mass="36214">MKIGAWWLLCALGTLLSCMGVFAAASPLQEKLVKAAHQSPNGVLKLNEESYKSLLAAPRDYAVFVQLTALSPRFRCAACGLIREPFEQVARGWKSKKEHDRLVFATIDAGDAMGLFRELGIAYVPILNYHPPAVSAAGSKHEDFDVALNGYDPDDLAQFLSERIGVPFKPKKPLVPKNVTAYLIPIFLFLASVFFVLRQGSLQQALKTSGLIICLGLVLTYTSGYMWTRIHTAPFMVYEPNGSPIYFTSGFQAQYGVESMCMIALYAGLVAVVMVLTRLAPSIDSAIVQRVVVIAGAVCFVLLYGLYAKVFSFKNAHTLSSPPYPFRLLI</sequence>
<evidence type="ECO:0000256" key="3">
    <source>
        <dbReference type="ARBA" id="ARBA00009561"/>
    </source>
</evidence>
<evidence type="ECO:0000256" key="2">
    <source>
        <dbReference type="ARBA" id="ARBA00004477"/>
    </source>
</evidence>
<dbReference type="InterPro" id="IPR021149">
    <property type="entry name" value="OligosaccharylTrfase_OST3/OST6"/>
</dbReference>
<dbReference type="SUPFAM" id="SSF52833">
    <property type="entry name" value="Thioredoxin-like"/>
    <property type="match status" value="1"/>
</dbReference>
<dbReference type="EMBL" id="AAYY01000008">
    <property type="protein sequence ID" value="EDP43435.1"/>
    <property type="molecule type" value="Genomic_DNA"/>
</dbReference>
<protein>
    <submittedName>
        <fullName evidence="11">Uncharacterized protein</fullName>
    </submittedName>
</protein>
<comment type="caution">
    <text evidence="11">The sequence shown here is derived from an EMBL/GenBank/DDBJ whole genome shotgun (WGS) entry which is preliminary data.</text>
</comment>
<dbReference type="FunCoup" id="A8Q3M1">
    <property type="interactions" value="163"/>
</dbReference>
<dbReference type="InParanoid" id="A8Q3M1"/>
<dbReference type="GO" id="GO:0008250">
    <property type="term" value="C:oligosaccharyltransferase complex"/>
    <property type="evidence" value="ECO:0007669"/>
    <property type="project" value="TreeGrafter"/>
</dbReference>
<comment type="function">
    <text evidence="1">Subunit of the oligosaccharyl transferase (OST) complex that catalyzes the initial transfer of a defined glycan (Glc(3)Man(9)GlcNAc(2) in eukaryotes) from the lipid carrier dolichol-pyrophosphate to an asparagine residue within an Asn-X-Ser/Thr consensus motif in nascent polypeptide chains, the first step in protein N-glycosylation. N-glycosylation occurs cotranslationally and the complex associates with the Sec61 complex at the channel-forming translocon complex that mediates protein translocation across the endoplasmic reticulum (ER). All subunits are required for a maximal enzyme activity.</text>
</comment>
<dbReference type="GeneID" id="5854956"/>
<evidence type="ECO:0000256" key="9">
    <source>
        <dbReference type="SAM" id="Phobius"/>
    </source>
</evidence>
<keyword evidence="12" id="KW-1185">Reference proteome</keyword>